<feature type="region of interest" description="Disordered" evidence="1">
    <location>
        <begin position="61"/>
        <end position="113"/>
    </location>
</feature>
<reference evidence="3 4" key="1">
    <citation type="submission" date="2017-09" db="EMBL/GenBank/DDBJ databases">
        <title>Genome sequence of Lactobacillus brevis D7.</title>
        <authorList>
            <person name="Kwon M.-S."/>
            <person name="Lim S.K."/>
            <person name="Choi H.-J."/>
        </authorList>
    </citation>
    <scope>NUCLEOTIDE SEQUENCE [LARGE SCALE GENOMIC DNA]</scope>
    <source>
        <strain evidence="3 4">D7</strain>
    </source>
</reference>
<dbReference type="Proteomes" id="UP000217918">
    <property type="component" value="Unassembled WGS sequence"/>
</dbReference>
<feature type="compositionally biased region" description="Low complexity" evidence="1">
    <location>
        <begin position="337"/>
        <end position="347"/>
    </location>
</feature>
<feature type="region of interest" description="Disordered" evidence="1">
    <location>
        <begin position="398"/>
        <end position="430"/>
    </location>
</feature>
<feature type="region of interest" description="Disordered" evidence="1">
    <location>
        <begin position="321"/>
        <end position="375"/>
    </location>
</feature>
<evidence type="ECO:0000256" key="2">
    <source>
        <dbReference type="SAM" id="Phobius"/>
    </source>
</evidence>
<proteinExistence type="predicted"/>
<dbReference type="EMBL" id="NVYO01000001">
    <property type="protein sequence ID" value="PBQ24747.1"/>
    <property type="molecule type" value="Genomic_DNA"/>
</dbReference>
<feature type="transmembrane region" description="Helical" evidence="2">
    <location>
        <begin position="37"/>
        <end position="57"/>
    </location>
</feature>
<feature type="transmembrane region" description="Helical" evidence="2">
    <location>
        <begin position="6"/>
        <end position="25"/>
    </location>
</feature>
<keyword evidence="2" id="KW-1133">Transmembrane helix</keyword>
<feature type="compositionally biased region" description="Low complexity" evidence="1">
    <location>
        <begin position="66"/>
        <end position="85"/>
    </location>
</feature>
<keyword evidence="2" id="KW-0812">Transmembrane</keyword>
<evidence type="ECO:0000256" key="1">
    <source>
        <dbReference type="SAM" id="MobiDB-lite"/>
    </source>
</evidence>
<organism evidence="3 4">
    <name type="scientific">Levilactobacillus brevis</name>
    <name type="common">Lactobacillus brevis</name>
    <dbReference type="NCBI Taxonomy" id="1580"/>
    <lineage>
        <taxon>Bacteria</taxon>
        <taxon>Bacillati</taxon>
        <taxon>Bacillota</taxon>
        <taxon>Bacilli</taxon>
        <taxon>Lactobacillales</taxon>
        <taxon>Lactobacillaceae</taxon>
        <taxon>Levilactobacillus</taxon>
    </lineage>
</organism>
<name>A0A2A3U146_LEVBR</name>
<feature type="compositionally biased region" description="Basic residues" evidence="1">
    <location>
        <begin position="86"/>
        <end position="101"/>
    </location>
</feature>
<dbReference type="AlphaFoldDB" id="A0A2A3U146"/>
<dbReference type="Gene3D" id="3.40.570.10">
    <property type="entry name" value="Extracellular Endonuclease, subunit A"/>
    <property type="match status" value="1"/>
</dbReference>
<gene>
    <name evidence="3" type="ORF">CNR29_12230</name>
</gene>
<dbReference type="RefSeq" id="WP_096110399.1">
    <property type="nucleotide sequence ID" value="NZ_NVYO01000001.1"/>
</dbReference>
<evidence type="ECO:0000313" key="3">
    <source>
        <dbReference type="EMBL" id="PBQ24747.1"/>
    </source>
</evidence>
<sequence>MSSFASFIGGLSLLIAIILGVLWVVNKIGHRNTNHQGRNALIALVVAFIFIGIGGGGDSTAKTNSDKASMSNSSSDASVTATKHAATTHKSAKRPTAKHKTAPTTTATTSRNSQVLKKLVSYTNHESAGPTQDYYWQLGKSHTTGFKHLKSGDYHFASDSQGRAGTARAVLTYGEYADSRGSRQGSPLEPSSWPTTNPKVAISYAFTGRTYHGYLYNRSHSIGDSLLGAKSYTSENNFTTGTRPQNVGADQDGGMRYAEETAEAYWASNPNTSDTIKYETTPLYYHSETIPRGSIVDIKSSDGQINTAVAVINSAEGIKINYNTGSNNAKPIKSTSRRSSQATSTNSGHGYRSSTGSASHKTNATARSTTHSGTKSGQWTVAAAGMVYVSDSHKYYSQVTNPDNYTYESESAAQSSGATRASRGNQYARP</sequence>
<keyword evidence="2" id="KW-0472">Membrane</keyword>
<protein>
    <submittedName>
        <fullName evidence="3">Deoxyribonuclease</fullName>
    </submittedName>
</protein>
<dbReference type="InterPro" id="IPR044929">
    <property type="entry name" value="DNA/RNA_non-sp_Endonuclease_sf"/>
</dbReference>
<feature type="compositionally biased region" description="Polar residues" evidence="1">
    <location>
        <begin position="352"/>
        <end position="375"/>
    </location>
</feature>
<comment type="caution">
    <text evidence="3">The sequence shown here is derived from an EMBL/GenBank/DDBJ whole genome shotgun (WGS) entry which is preliminary data.</text>
</comment>
<accession>A0A2A3U146</accession>
<evidence type="ECO:0000313" key="4">
    <source>
        <dbReference type="Proteomes" id="UP000217918"/>
    </source>
</evidence>